<reference evidence="2" key="1">
    <citation type="journal article" date="2023" name="Science">
        <title>Genome structures resolve the early diversification of teleost fishes.</title>
        <authorList>
            <person name="Parey E."/>
            <person name="Louis A."/>
            <person name="Montfort J."/>
            <person name="Bouchez O."/>
            <person name="Roques C."/>
            <person name="Iampietro C."/>
            <person name="Lluch J."/>
            <person name="Castinel A."/>
            <person name="Donnadieu C."/>
            <person name="Desvignes T."/>
            <person name="Floi Bucao C."/>
            <person name="Jouanno E."/>
            <person name="Wen M."/>
            <person name="Mejri S."/>
            <person name="Dirks R."/>
            <person name="Jansen H."/>
            <person name="Henkel C."/>
            <person name="Chen W.J."/>
            <person name="Zahm M."/>
            <person name="Cabau C."/>
            <person name="Klopp C."/>
            <person name="Thompson A.W."/>
            <person name="Robinson-Rechavi M."/>
            <person name="Braasch I."/>
            <person name="Lecointre G."/>
            <person name="Bobe J."/>
            <person name="Postlethwait J.H."/>
            <person name="Berthelot C."/>
            <person name="Roest Crollius H."/>
            <person name="Guiguen Y."/>
        </authorList>
    </citation>
    <scope>NUCLEOTIDE SEQUENCE</scope>
    <source>
        <strain evidence="2">NC1722</strain>
    </source>
</reference>
<proteinExistence type="predicted"/>
<accession>A0AAD7WEF8</accession>
<dbReference type="Proteomes" id="UP001221898">
    <property type="component" value="Unassembled WGS sequence"/>
</dbReference>
<evidence type="ECO:0000313" key="2">
    <source>
        <dbReference type="EMBL" id="KAJ8393808.1"/>
    </source>
</evidence>
<sequence>MSSARSEVPQCPSLPVSESHPTQFRFKSALWLGTDLVQAGSERINQTVLTEERLGEAFCTFSPHLRATGSRQIGYKLQHISLAGSSETPEPKRCAAGF</sequence>
<keyword evidence="3" id="KW-1185">Reference proteome</keyword>
<protein>
    <submittedName>
        <fullName evidence="2">Uncharacterized protein</fullName>
    </submittedName>
</protein>
<feature type="region of interest" description="Disordered" evidence="1">
    <location>
        <begin position="1"/>
        <end position="21"/>
    </location>
</feature>
<evidence type="ECO:0000256" key="1">
    <source>
        <dbReference type="SAM" id="MobiDB-lite"/>
    </source>
</evidence>
<comment type="caution">
    <text evidence="2">The sequence shown here is derived from an EMBL/GenBank/DDBJ whole genome shotgun (WGS) entry which is preliminary data.</text>
</comment>
<dbReference type="EMBL" id="JAINUG010000133">
    <property type="protein sequence ID" value="KAJ8393808.1"/>
    <property type="molecule type" value="Genomic_DNA"/>
</dbReference>
<dbReference type="AlphaFoldDB" id="A0AAD7WEF8"/>
<name>A0AAD7WEF8_9TELE</name>
<organism evidence="2 3">
    <name type="scientific">Aldrovandia affinis</name>
    <dbReference type="NCBI Taxonomy" id="143900"/>
    <lineage>
        <taxon>Eukaryota</taxon>
        <taxon>Metazoa</taxon>
        <taxon>Chordata</taxon>
        <taxon>Craniata</taxon>
        <taxon>Vertebrata</taxon>
        <taxon>Euteleostomi</taxon>
        <taxon>Actinopterygii</taxon>
        <taxon>Neopterygii</taxon>
        <taxon>Teleostei</taxon>
        <taxon>Notacanthiformes</taxon>
        <taxon>Halosauridae</taxon>
        <taxon>Aldrovandia</taxon>
    </lineage>
</organism>
<gene>
    <name evidence="2" type="ORF">AAFF_G00057230</name>
</gene>
<evidence type="ECO:0000313" key="3">
    <source>
        <dbReference type="Proteomes" id="UP001221898"/>
    </source>
</evidence>